<dbReference type="EMBL" id="JACCCZ010000001">
    <property type="protein sequence ID" value="NYG02422.1"/>
    <property type="molecule type" value="Genomic_DNA"/>
</dbReference>
<dbReference type="PANTHER" id="PTHR35007">
    <property type="entry name" value="INTEGRAL MEMBRANE PROTEIN-RELATED"/>
    <property type="match status" value="1"/>
</dbReference>
<keyword evidence="5 6" id="KW-0472">Membrane</keyword>
<name>A0A852WAH2_PSEA5</name>
<keyword evidence="2" id="KW-1003">Cell membrane</keyword>
<comment type="caution">
    <text evidence="8">The sequence shown here is derived from an EMBL/GenBank/DDBJ whole genome shotgun (WGS) entry which is preliminary data.</text>
</comment>
<evidence type="ECO:0000256" key="4">
    <source>
        <dbReference type="ARBA" id="ARBA00022989"/>
    </source>
</evidence>
<dbReference type="Proteomes" id="UP000549695">
    <property type="component" value="Unassembled WGS sequence"/>
</dbReference>
<dbReference type="GO" id="GO:0005886">
    <property type="term" value="C:plasma membrane"/>
    <property type="evidence" value="ECO:0007669"/>
    <property type="project" value="UniProtKB-SubCell"/>
</dbReference>
<keyword evidence="3 6" id="KW-0812">Transmembrane</keyword>
<evidence type="ECO:0000256" key="2">
    <source>
        <dbReference type="ARBA" id="ARBA00022475"/>
    </source>
</evidence>
<evidence type="ECO:0000256" key="6">
    <source>
        <dbReference type="SAM" id="Phobius"/>
    </source>
</evidence>
<evidence type="ECO:0000259" key="7">
    <source>
        <dbReference type="Pfam" id="PF00482"/>
    </source>
</evidence>
<dbReference type="AlphaFoldDB" id="A0A852WAH2"/>
<feature type="transmembrane region" description="Helical" evidence="6">
    <location>
        <begin position="56"/>
        <end position="81"/>
    </location>
</feature>
<evidence type="ECO:0000313" key="9">
    <source>
        <dbReference type="Proteomes" id="UP000549695"/>
    </source>
</evidence>
<organism evidence="8 9">
    <name type="scientific">Pseudonocardia alni</name>
    <name type="common">Amycolata alni</name>
    <dbReference type="NCBI Taxonomy" id="33907"/>
    <lineage>
        <taxon>Bacteria</taxon>
        <taxon>Bacillati</taxon>
        <taxon>Actinomycetota</taxon>
        <taxon>Actinomycetes</taxon>
        <taxon>Pseudonocardiales</taxon>
        <taxon>Pseudonocardiaceae</taxon>
        <taxon>Pseudonocardia</taxon>
    </lineage>
</organism>
<keyword evidence="9" id="KW-1185">Reference proteome</keyword>
<gene>
    <name evidence="8" type="ORF">HDA37_002707</name>
</gene>
<dbReference type="PANTHER" id="PTHR35007:SF4">
    <property type="entry name" value="CONSERVED TRANSMEMBRANE PROTEIN-RELATED"/>
    <property type="match status" value="1"/>
</dbReference>
<accession>A0A852WAH2</accession>
<evidence type="ECO:0000256" key="1">
    <source>
        <dbReference type="ARBA" id="ARBA00004651"/>
    </source>
</evidence>
<comment type="subcellular location">
    <subcellularLocation>
        <location evidence="1">Cell membrane</location>
        <topology evidence="1">Multi-pass membrane protein</topology>
    </subcellularLocation>
</comment>
<dbReference type="GeneID" id="98052462"/>
<reference evidence="8 9" key="1">
    <citation type="submission" date="2020-07" db="EMBL/GenBank/DDBJ databases">
        <title>Sequencing the genomes of 1000 actinobacteria strains.</title>
        <authorList>
            <person name="Klenk H.-P."/>
        </authorList>
    </citation>
    <scope>NUCLEOTIDE SEQUENCE [LARGE SCALE GENOMIC DNA]</scope>
    <source>
        <strain evidence="8 9">DSM 44749</strain>
    </source>
</reference>
<protein>
    <submittedName>
        <fullName evidence="8">Tight adherence protein B</fullName>
    </submittedName>
</protein>
<evidence type="ECO:0000256" key="5">
    <source>
        <dbReference type="ARBA" id="ARBA00023136"/>
    </source>
</evidence>
<sequence length="273" mass="27570">MLSTLPGTAQGAAVPALLALAVLTLPAAPGRSRWRALTGTGAGLPTARLLAPPLPLLAAPLGWLLLGPAGAVCAAGVAWGVRRRVAARRAAERAGSTAAELADALARVTDELRTGAHPAAALAGHVHDGPLARALLEPAAVAARIGEPVPEALRRTARGPARRDVERVASAWELADTHGAPLADLLAGLLDDIRWRIAHGARVRAQLAGPRATASVLTGLPLAGIGLGQLMGIAPLTVLRTGLHGPALLLTGVVLTVAGAAWADRILRAAVPT</sequence>
<dbReference type="RefSeq" id="WP_073575808.1">
    <property type="nucleotide sequence ID" value="NZ_BAAAJZ010000003.1"/>
</dbReference>
<proteinExistence type="predicted"/>
<feature type="transmembrane region" description="Helical" evidence="6">
    <location>
        <begin position="212"/>
        <end position="231"/>
    </location>
</feature>
<dbReference type="Pfam" id="PF00482">
    <property type="entry name" value="T2SSF"/>
    <property type="match status" value="1"/>
</dbReference>
<dbReference type="InterPro" id="IPR018076">
    <property type="entry name" value="T2SS_GspF_dom"/>
</dbReference>
<feature type="transmembrane region" description="Helical" evidence="6">
    <location>
        <begin position="243"/>
        <end position="263"/>
    </location>
</feature>
<keyword evidence="4 6" id="KW-1133">Transmembrane helix</keyword>
<evidence type="ECO:0000313" key="8">
    <source>
        <dbReference type="EMBL" id="NYG02422.1"/>
    </source>
</evidence>
<feature type="domain" description="Type II secretion system protein GspF" evidence="7">
    <location>
        <begin position="127"/>
        <end position="224"/>
    </location>
</feature>
<evidence type="ECO:0000256" key="3">
    <source>
        <dbReference type="ARBA" id="ARBA00022692"/>
    </source>
</evidence>